<evidence type="ECO:0000256" key="11">
    <source>
        <dbReference type="SAM" id="Phobius"/>
    </source>
</evidence>
<keyword evidence="6" id="KW-0408">Iron</keyword>
<evidence type="ECO:0000256" key="4">
    <source>
        <dbReference type="ARBA" id="ARBA00022723"/>
    </source>
</evidence>
<dbReference type="InterPro" id="IPR001128">
    <property type="entry name" value="Cyt_P450"/>
</dbReference>
<comment type="function">
    <text evidence="8">Catalyzes the formation of aromatic C18 estrogens from C19 androgens.</text>
</comment>
<dbReference type="SUPFAM" id="SSF48264">
    <property type="entry name" value="Cytochrome P450"/>
    <property type="match status" value="1"/>
</dbReference>
<dbReference type="AlphaFoldDB" id="A0A3Q2Z1A9"/>
<dbReference type="InterPro" id="IPR050196">
    <property type="entry name" value="Cytochrome_P450_Monoox"/>
</dbReference>
<dbReference type="GeneTree" id="ENSGT00940000161527"/>
<evidence type="ECO:0000256" key="5">
    <source>
        <dbReference type="ARBA" id="ARBA00023002"/>
    </source>
</evidence>
<dbReference type="Pfam" id="PF00067">
    <property type="entry name" value="p450"/>
    <property type="match status" value="1"/>
</dbReference>
<dbReference type="PRINTS" id="PR00464">
    <property type="entry name" value="EP450II"/>
</dbReference>
<dbReference type="PANTHER" id="PTHR24291">
    <property type="entry name" value="CYTOCHROME P450 FAMILY 4"/>
    <property type="match status" value="1"/>
</dbReference>
<dbReference type="GO" id="GO:0005506">
    <property type="term" value="F:iron ion binding"/>
    <property type="evidence" value="ECO:0007669"/>
    <property type="project" value="InterPro"/>
</dbReference>
<dbReference type="Ensembl" id="ENSHCOT00000019144.1">
    <property type="protein sequence ID" value="ENSHCOP00000025202.1"/>
    <property type="gene ID" value="ENSHCOG00000015565.1"/>
</dbReference>
<evidence type="ECO:0000256" key="9">
    <source>
        <dbReference type="ARBA" id="ARBA00047938"/>
    </source>
</evidence>
<dbReference type="Proteomes" id="UP000264820">
    <property type="component" value="Unplaced"/>
</dbReference>
<evidence type="ECO:0000256" key="8">
    <source>
        <dbReference type="ARBA" id="ARBA00037202"/>
    </source>
</evidence>
<dbReference type="GO" id="GO:0070330">
    <property type="term" value="F:aromatase activity"/>
    <property type="evidence" value="ECO:0007669"/>
    <property type="project" value="UniProtKB-EC"/>
</dbReference>
<evidence type="ECO:0000256" key="3">
    <source>
        <dbReference type="ARBA" id="ARBA00022617"/>
    </source>
</evidence>
<evidence type="ECO:0000256" key="2">
    <source>
        <dbReference type="ARBA" id="ARBA00010617"/>
    </source>
</evidence>
<dbReference type="GO" id="GO:0020037">
    <property type="term" value="F:heme binding"/>
    <property type="evidence" value="ECO:0007669"/>
    <property type="project" value="InterPro"/>
</dbReference>
<keyword evidence="7" id="KW-0503">Monooxygenase</keyword>
<proteinExistence type="inferred from homology"/>
<keyword evidence="13" id="KW-1185">Reference proteome</keyword>
<comment type="similarity">
    <text evidence="2">Belongs to the cytochrome P450 family.</text>
</comment>
<name>A0A3Q2Z1A9_HIPCM</name>
<keyword evidence="11" id="KW-1133">Transmembrane helix</keyword>
<keyword evidence="5" id="KW-0560">Oxidoreductase</keyword>
<dbReference type="Gene3D" id="1.10.630.10">
    <property type="entry name" value="Cytochrome P450"/>
    <property type="match status" value="1"/>
</dbReference>
<evidence type="ECO:0000256" key="7">
    <source>
        <dbReference type="ARBA" id="ARBA00023033"/>
    </source>
</evidence>
<organism evidence="12 13">
    <name type="scientific">Hippocampus comes</name>
    <name type="common">Tiger tail seahorse</name>
    <dbReference type="NCBI Taxonomy" id="109280"/>
    <lineage>
        <taxon>Eukaryota</taxon>
        <taxon>Metazoa</taxon>
        <taxon>Chordata</taxon>
        <taxon>Craniata</taxon>
        <taxon>Vertebrata</taxon>
        <taxon>Euteleostomi</taxon>
        <taxon>Actinopterygii</taxon>
        <taxon>Neopterygii</taxon>
        <taxon>Teleostei</taxon>
        <taxon>Neoteleostei</taxon>
        <taxon>Acanthomorphata</taxon>
        <taxon>Syngnathiaria</taxon>
        <taxon>Syngnathiformes</taxon>
        <taxon>Syngnathoidei</taxon>
        <taxon>Syngnathidae</taxon>
        <taxon>Hippocampus</taxon>
    </lineage>
</organism>
<sequence>MSLSESFGCFPSSWFGFVQHSLALLCLVGVVYKVVVLLIQRRDALRNFKAFTGPPGHWFFGHVLQFKQDGTDLDQMVKWGEEHPYAFPLWFGPCVCYMNIHHPDYVKSILTSTATLCGVCMFPSDGLLVSHGQKWFRHRRLLTPGFHYDVLKSHLKLMSASAKTMLDKWERYSSSGESFELFEHVSLMTLDTIMKCAFSRNSNCQTESGTNEYIKSVYQLTDLINLRFRTFPYHNDLIFYLSPHGFRHRRACKVAHSHTEEVIRKRKEALKEEKEPERIQTKRTLDFLDILLLARDENEQGLSDEDIRAEVDTFMFEGHDTTASGISFILHTLACHPEHQNKCREEIAQVLNGKDTLEWEDLSKLPYTTMCIKESLRLFPPVPGMARKLTKPITFLDGRTMPAGQSCLNGHKKKKNLTGG</sequence>
<comment type="cofactor">
    <cofactor evidence="1">
        <name>heme</name>
        <dbReference type="ChEBI" id="CHEBI:30413"/>
    </cofactor>
</comment>
<dbReference type="InterPro" id="IPR002402">
    <property type="entry name" value="Cyt_P450_E_grp-II"/>
</dbReference>
<feature type="transmembrane region" description="Helical" evidence="11">
    <location>
        <begin position="20"/>
        <end position="39"/>
    </location>
</feature>
<comment type="catalytic activity">
    <reaction evidence="9">
        <text>testosterone + 3 reduced [NADPH--hemoprotein reductase] + 3 O2 = 17beta-estradiol + formate + 3 oxidized [NADPH--hemoprotein reductase] + 4 H2O + 4 H(+)</text>
        <dbReference type="Rhea" id="RHEA:38191"/>
        <dbReference type="Rhea" id="RHEA-COMP:11964"/>
        <dbReference type="Rhea" id="RHEA-COMP:11965"/>
        <dbReference type="ChEBI" id="CHEBI:15377"/>
        <dbReference type="ChEBI" id="CHEBI:15378"/>
        <dbReference type="ChEBI" id="CHEBI:15379"/>
        <dbReference type="ChEBI" id="CHEBI:15740"/>
        <dbReference type="ChEBI" id="CHEBI:16469"/>
        <dbReference type="ChEBI" id="CHEBI:17347"/>
        <dbReference type="ChEBI" id="CHEBI:57618"/>
        <dbReference type="ChEBI" id="CHEBI:58210"/>
        <dbReference type="EC" id="1.14.14.14"/>
    </reaction>
</comment>
<reference evidence="12" key="1">
    <citation type="submission" date="2025-08" db="UniProtKB">
        <authorList>
            <consortium name="Ensembl"/>
        </authorList>
    </citation>
    <scope>IDENTIFICATION</scope>
</reference>
<evidence type="ECO:0000256" key="1">
    <source>
        <dbReference type="ARBA" id="ARBA00001971"/>
    </source>
</evidence>
<evidence type="ECO:0000313" key="13">
    <source>
        <dbReference type="Proteomes" id="UP000264820"/>
    </source>
</evidence>
<protein>
    <submittedName>
        <fullName evidence="12">Cytochrome P450, family 4, subfamily T, polypeptide 8</fullName>
    </submittedName>
</protein>
<dbReference type="InterPro" id="IPR036396">
    <property type="entry name" value="Cyt_P450_sf"/>
</dbReference>
<evidence type="ECO:0000256" key="6">
    <source>
        <dbReference type="ARBA" id="ARBA00023004"/>
    </source>
</evidence>
<keyword evidence="11" id="KW-0472">Membrane</keyword>
<comment type="catalytic activity">
    <reaction evidence="10">
        <text>androst-4-ene-3,17-dione + 3 reduced [NADPH--hemoprotein reductase] + 3 O2 = estrone + formate + 3 oxidized [NADPH--hemoprotein reductase] + 4 H2O + 4 H(+)</text>
        <dbReference type="Rhea" id="RHEA:38195"/>
        <dbReference type="Rhea" id="RHEA-COMP:11964"/>
        <dbReference type="Rhea" id="RHEA-COMP:11965"/>
        <dbReference type="ChEBI" id="CHEBI:15377"/>
        <dbReference type="ChEBI" id="CHEBI:15378"/>
        <dbReference type="ChEBI" id="CHEBI:15379"/>
        <dbReference type="ChEBI" id="CHEBI:15740"/>
        <dbReference type="ChEBI" id="CHEBI:16422"/>
        <dbReference type="ChEBI" id="CHEBI:17263"/>
        <dbReference type="ChEBI" id="CHEBI:57618"/>
        <dbReference type="ChEBI" id="CHEBI:58210"/>
        <dbReference type="EC" id="1.14.14.14"/>
    </reaction>
</comment>
<dbReference type="PANTHER" id="PTHR24291:SF201">
    <property type="entry name" value="CYTOCHROME P450, FAMILY 4, SUBFAMILY B, POLYPEPTIDE 7"/>
    <property type="match status" value="1"/>
</dbReference>
<evidence type="ECO:0000256" key="10">
    <source>
        <dbReference type="ARBA" id="ARBA00048642"/>
    </source>
</evidence>
<accession>A0A3Q2Z1A9</accession>
<keyword evidence="3" id="KW-0349">Heme</keyword>
<keyword evidence="11" id="KW-0812">Transmembrane</keyword>
<keyword evidence="4" id="KW-0479">Metal-binding</keyword>
<reference evidence="12" key="2">
    <citation type="submission" date="2025-09" db="UniProtKB">
        <authorList>
            <consortium name="Ensembl"/>
        </authorList>
    </citation>
    <scope>IDENTIFICATION</scope>
</reference>
<evidence type="ECO:0000313" key="12">
    <source>
        <dbReference type="Ensembl" id="ENSHCOP00000025202.1"/>
    </source>
</evidence>